<gene>
    <name evidence="2" type="ORF">FOY51_18870</name>
</gene>
<dbReference type="AlphaFoldDB" id="A0A5A7S9Q4"/>
<name>A0A5A7S9Q4_9NOCA</name>
<evidence type="ECO:0000313" key="3">
    <source>
        <dbReference type="Proteomes" id="UP000322244"/>
    </source>
</evidence>
<evidence type="ECO:0000313" key="2">
    <source>
        <dbReference type="EMBL" id="KAA0021313.1"/>
    </source>
</evidence>
<dbReference type="GO" id="GO:0012505">
    <property type="term" value="C:endomembrane system"/>
    <property type="evidence" value="ECO:0007669"/>
    <property type="project" value="TreeGrafter"/>
</dbReference>
<dbReference type="Pfam" id="PF01425">
    <property type="entry name" value="Amidase"/>
    <property type="match status" value="2"/>
</dbReference>
<protein>
    <submittedName>
        <fullName evidence="2">Amidase</fullName>
    </submittedName>
</protein>
<dbReference type="OrthoDB" id="182039at2"/>
<feature type="domain" description="Amidase" evidence="1">
    <location>
        <begin position="317"/>
        <end position="436"/>
    </location>
</feature>
<dbReference type="Gene3D" id="3.90.1300.10">
    <property type="entry name" value="Amidase signature (AS) domain"/>
    <property type="match status" value="1"/>
</dbReference>
<dbReference type="InterPro" id="IPR023631">
    <property type="entry name" value="Amidase_dom"/>
</dbReference>
<proteinExistence type="predicted"/>
<dbReference type="InterPro" id="IPR036928">
    <property type="entry name" value="AS_sf"/>
</dbReference>
<dbReference type="PANTHER" id="PTHR43372:SF4">
    <property type="entry name" value="FATTY-ACID AMIDE HYDROLASE 2"/>
    <property type="match status" value="1"/>
</dbReference>
<organism evidence="2 3">
    <name type="scientific">Antrihabitans cavernicola</name>
    <dbReference type="NCBI Taxonomy" id="2495913"/>
    <lineage>
        <taxon>Bacteria</taxon>
        <taxon>Bacillati</taxon>
        <taxon>Actinomycetota</taxon>
        <taxon>Actinomycetes</taxon>
        <taxon>Mycobacteriales</taxon>
        <taxon>Nocardiaceae</taxon>
        <taxon>Antrihabitans</taxon>
    </lineage>
</organism>
<keyword evidence="3" id="KW-1185">Reference proteome</keyword>
<accession>A0A5A7S9Q4</accession>
<dbReference type="InterPro" id="IPR052739">
    <property type="entry name" value="FAAH2"/>
</dbReference>
<sequence length="450" mass="47653">MTEFLDGCAVEAATAIRRGEISSRALTEALLARIDQRNPAINAVVALRRDDALAEATAADEAVSTGADVGPLHGVPMTVKESFDVSGMGTTWGNPAFAAYRAKADAEVVRRLRAAGAVIVGKSNIAFMLSDNQTDNELYGRTDNPWQVQRTPGGSSGGAAAAIATGMSFLEFGSDLSGSVRNPAAFCGVFGLRPTSGVVPQTGHRPPGPAGVPLGAMCLPTIGPIARSAQDLRAALEVVAGPEQPESMALTWSLPAPRHRRLADFRVGYVLDDLAAPVDADVTERLAAAIDSVRASGAHVVEGWPHGVDPQEQFQDFGSQIEAFFALHGDGALSHRDFVALDNRRIDARAVWARYFDRFDVFLCPTNIGTAFPHDGRPFEQRMLPGGRPYHEQFFWTAHATLAGLPAATAPAGLTANGLPVGMQIVGPHYEDDTVLTFAELGPFEFTSPG</sequence>
<dbReference type="RefSeq" id="WP_149431817.1">
    <property type="nucleotide sequence ID" value="NZ_VLNY01000010.1"/>
</dbReference>
<dbReference type="PANTHER" id="PTHR43372">
    <property type="entry name" value="FATTY-ACID AMIDE HYDROLASE"/>
    <property type="match status" value="1"/>
</dbReference>
<dbReference type="EMBL" id="VLNY01000010">
    <property type="protein sequence ID" value="KAA0021313.1"/>
    <property type="molecule type" value="Genomic_DNA"/>
</dbReference>
<feature type="domain" description="Amidase" evidence="1">
    <location>
        <begin position="26"/>
        <end position="302"/>
    </location>
</feature>
<comment type="caution">
    <text evidence="2">The sequence shown here is derived from an EMBL/GenBank/DDBJ whole genome shotgun (WGS) entry which is preliminary data.</text>
</comment>
<dbReference type="SUPFAM" id="SSF75304">
    <property type="entry name" value="Amidase signature (AS) enzymes"/>
    <property type="match status" value="1"/>
</dbReference>
<dbReference type="Proteomes" id="UP000322244">
    <property type="component" value="Unassembled WGS sequence"/>
</dbReference>
<reference evidence="2 3" key="1">
    <citation type="submission" date="2019-07" db="EMBL/GenBank/DDBJ databases">
        <title>Rhodococcus cavernicolus sp. nov., isolated from a cave.</title>
        <authorList>
            <person name="Lee S.D."/>
        </authorList>
    </citation>
    <scope>NUCLEOTIDE SEQUENCE [LARGE SCALE GENOMIC DNA]</scope>
    <source>
        <strain evidence="2 3">C1-24</strain>
    </source>
</reference>
<evidence type="ECO:0000259" key="1">
    <source>
        <dbReference type="Pfam" id="PF01425"/>
    </source>
</evidence>